<keyword evidence="2 3" id="KW-0342">GTP-binding</keyword>
<dbReference type="GeneID" id="18257286"/>
<evidence type="ECO:0000256" key="4">
    <source>
        <dbReference type="SAM" id="MobiDB-lite"/>
    </source>
</evidence>
<comment type="similarity">
    <text evidence="3">Belongs to the TRAFAC class TrmE-Era-EngA-EngB-Septin-like GTPase superfamily. Septin GTPase family.</text>
</comment>
<keyword evidence="7" id="KW-1185">Reference proteome</keyword>
<gene>
    <name evidence="6" type="ORF">CTHT_0032480</name>
</gene>
<dbReference type="OMA" id="RSNPMGS"/>
<dbReference type="OrthoDB" id="416553at2759"/>
<dbReference type="EMBL" id="GL988041">
    <property type="protein sequence ID" value="EGS21391.1"/>
    <property type="molecule type" value="Genomic_DNA"/>
</dbReference>
<dbReference type="InterPro" id="IPR016491">
    <property type="entry name" value="Septin"/>
</dbReference>
<evidence type="ECO:0000313" key="6">
    <source>
        <dbReference type="EMBL" id="EGS21391.1"/>
    </source>
</evidence>
<dbReference type="InterPro" id="IPR027417">
    <property type="entry name" value="P-loop_NTPase"/>
</dbReference>
<dbReference type="PANTHER" id="PTHR18884">
    <property type="entry name" value="SEPTIN"/>
    <property type="match status" value="1"/>
</dbReference>
<protein>
    <submittedName>
        <fullName evidence="6">Septin-like protein</fullName>
    </submittedName>
</protein>
<evidence type="ECO:0000259" key="5">
    <source>
        <dbReference type="PROSITE" id="PS51719"/>
    </source>
</evidence>
<dbReference type="FunFam" id="3.40.50.300:FF:000196">
    <property type="entry name" value="Cell division control 3"/>
    <property type="match status" value="1"/>
</dbReference>
<dbReference type="SUPFAM" id="SSF52540">
    <property type="entry name" value="P-loop containing nucleoside triphosphate hydrolases"/>
    <property type="match status" value="1"/>
</dbReference>
<organism evidence="7">
    <name type="scientific">Chaetomium thermophilum (strain DSM 1495 / CBS 144.50 / IMI 039719)</name>
    <name type="common">Thermochaetoides thermophila</name>
    <dbReference type="NCBI Taxonomy" id="759272"/>
    <lineage>
        <taxon>Eukaryota</taxon>
        <taxon>Fungi</taxon>
        <taxon>Dikarya</taxon>
        <taxon>Ascomycota</taxon>
        <taxon>Pezizomycotina</taxon>
        <taxon>Sordariomycetes</taxon>
        <taxon>Sordariomycetidae</taxon>
        <taxon>Sordariales</taxon>
        <taxon>Chaetomiaceae</taxon>
        <taxon>Thermochaetoides</taxon>
    </lineage>
</organism>
<dbReference type="RefSeq" id="XP_006693687.1">
    <property type="nucleotide sequence ID" value="XM_006693624.1"/>
</dbReference>
<evidence type="ECO:0000313" key="7">
    <source>
        <dbReference type="Proteomes" id="UP000008066"/>
    </source>
</evidence>
<accession>G0S572</accession>
<reference evidence="6 7" key="1">
    <citation type="journal article" date="2011" name="Cell">
        <title>Insight into structure and assembly of the nuclear pore complex by utilizing the genome of a eukaryotic thermophile.</title>
        <authorList>
            <person name="Amlacher S."/>
            <person name="Sarges P."/>
            <person name="Flemming D."/>
            <person name="van Noort V."/>
            <person name="Kunze R."/>
            <person name="Devos D.P."/>
            <person name="Arumugam M."/>
            <person name="Bork P."/>
            <person name="Hurt E."/>
        </authorList>
    </citation>
    <scope>NUCLEOTIDE SEQUENCE [LARGE SCALE GENOMIC DNA]</scope>
    <source>
        <strain evidence="7">DSM 1495 / CBS 144.50 / IMI 039719</strain>
    </source>
</reference>
<dbReference type="CDD" id="cd01850">
    <property type="entry name" value="CDC_Septin"/>
    <property type="match status" value="1"/>
</dbReference>
<dbReference type="InterPro" id="IPR030379">
    <property type="entry name" value="G_SEPTIN_dom"/>
</dbReference>
<dbReference type="GO" id="GO:0005938">
    <property type="term" value="C:cell cortex"/>
    <property type="evidence" value="ECO:0007669"/>
    <property type="project" value="UniProtKB-ARBA"/>
</dbReference>
<name>G0S572_CHATD</name>
<dbReference type="GO" id="GO:0005525">
    <property type="term" value="F:GTP binding"/>
    <property type="evidence" value="ECO:0007669"/>
    <property type="project" value="UniProtKB-KW"/>
</dbReference>
<evidence type="ECO:0000256" key="2">
    <source>
        <dbReference type="ARBA" id="ARBA00023134"/>
    </source>
</evidence>
<dbReference type="KEGG" id="cthr:CTHT_0032480"/>
<evidence type="ECO:0000256" key="3">
    <source>
        <dbReference type="RuleBase" id="RU004560"/>
    </source>
</evidence>
<dbReference type="AlphaFoldDB" id="G0S572"/>
<dbReference type="eggNOG" id="KOG2655">
    <property type="taxonomic scope" value="Eukaryota"/>
</dbReference>
<sequence>MHFNTMIQHAKSRTRSQAGSDTTKLASPSSIPRDPFPFQTPPGHRVSSLPAVISKLENPGTIVQPYGPPPSSKAPMLPMTKPLNYEELYPKSPTPPPPEPKPKHKPEPEPEPMVAEEASAKKVDDSSNGIDNIPNPQPAAPGAQLDNPSSAGSEVSRQTPSDTKAAAPQQASSTDNKNIIRRKLTGYVGFANLPNQWHRKSVRKGFNFNVMVVGESGLGKSTLVNTLFNTSLYPPKERKGPSLDIVPKTVQIQSISADIEEAGVRLRLTVVDTPGFGDFVNNDESWRPIVDNIEQRFDAYLDAENKINRHNIVDNRIHACVYFIQPTGHSLKPLDIEVMKRLHTKVNLIPVIAKADTLTDEEVTAFKQRILADIKYHNIQIFEGPRYELDDEETIAENNEIMSKVPFAVVGANTEVVNADGRRVRGRKYPWGIIEVDNEEHCDFVKLRQMLIRTHMEELKEHTNNVLYENYRTDKLLAMGVSQDPSVFKEVNPAVKQEEERLLHEQKLAKMEAEMKMVFQQKVAEKEAKLRQSEEELYARHREMKEQLERQRMELEEKKARLESGRPLEKEPKRKGFSLR</sequence>
<feature type="domain" description="Septin-type G" evidence="5">
    <location>
        <begin position="204"/>
        <end position="478"/>
    </location>
</feature>
<dbReference type="HOGENOM" id="CLU_017718_8_3_1"/>
<dbReference type="GO" id="GO:0032156">
    <property type="term" value="C:septin cytoskeleton"/>
    <property type="evidence" value="ECO:0007669"/>
    <property type="project" value="UniProtKB-ARBA"/>
</dbReference>
<dbReference type="STRING" id="759272.G0S572"/>
<dbReference type="PROSITE" id="PS51719">
    <property type="entry name" value="G_SEPTIN"/>
    <property type="match status" value="1"/>
</dbReference>
<dbReference type="Gene3D" id="3.40.50.300">
    <property type="entry name" value="P-loop containing nucleotide triphosphate hydrolases"/>
    <property type="match status" value="1"/>
</dbReference>
<feature type="compositionally biased region" description="Basic and acidic residues" evidence="4">
    <location>
        <begin position="552"/>
        <end position="574"/>
    </location>
</feature>
<feature type="region of interest" description="Disordered" evidence="4">
    <location>
        <begin position="552"/>
        <end position="580"/>
    </location>
</feature>
<keyword evidence="1 3" id="KW-0547">Nucleotide-binding</keyword>
<feature type="compositionally biased region" description="Polar residues" evidence="4">
    <location>
        <begin position="146"/>
        <end position="162"/>
    </location>
</feature>
<feature type="region of interest" description="Disordered" evidence="4">
    <location>
        <begin position="1"/>
        <end position="178"/>
    </location>
</feature>
<evidence type="ECO:0000256" key="1">
    <source>
        <dbReference type="ARBA" id="ARBA00022741"/>
    </source>
</evidence>
<feature type="compositionally biased region" description="Polar residues" evidence="4">
    <location>
        <begin position="15"/>
        <end position="30"/>
    </location>
</feature>
<dbReference type="Proteomes" id="UP000008066">
    <property type="component" value="Unassembled WGS sequence"/>
</dbReference>
<proteinExistence type="inferred from homology"/>
<dbReference type="Pfam" id="PF00735">
    <property type="entry name" value="Septin"/>
    <property type="match status" value="1"/>
</dbReference>